<keyword evidence="8" id="KW-1185">Reference proteome</keyword>
<reference evidence="7 8" key="1">
    <citation type="submission" date="2020-08" db="EMBL/GenBank/DDBJ databases">
        <title>Sequencing the genomes of 1000 actinobacteria strains.</title>
        <authorList>
            <person name="Klenk H.-P."/>
        </authorList>
    </citation>
    <scope>NUCLEOTIDE SEQUENCE [LARGE SCALE GENOMIC DNA]</scope>
    <source>
        <strain evidence="7 8">DSM 45582</strain>
    </source>
</reference>
<protein>
    <submittedName>
        <fullName evidence="7">Cyclohexadienyl dehydratase</fullName>
        <ecNumber evidence="7">4.2.1.51</ecNumber>
        <ecNumber evidence="7">4.2.1.91</ecNumber>
    </submittedName>
</protein>
<dbReference type="GO" id="GO:0030313">
    <property type="term" value="C:cell envelope"/>
    <property type="evidence" value="ECO:0007669"/>
    <property type="project" value="UniProtKB-SubCell"/>
</dbReference>
<feature type="domain" description="Solute-binding protein family 3/N-terminal" evidence="6">
    <location>
        <begin position="107"/>
        <end position="328"/>
    </location>
</feature>
<dbReference type="GO" id="GO:0047769">
    <property type="term" value="F:arogenate dehydratase activity"/>
    <property type="evidence" value="ECO:0007669"/>
    <property type="project" value="UniProtKB-EC"/>
</dbReference>
<feature type="region of interest" description="Disordered" evidence="5">
    <location>
        <begin position="74"/>
        <end position="96"/>
    </location>
</feature>
<organism evidence="7 8">
    <name type="scientific">Saccharopolyspora gloriosae</name>
    <dbReference type="NCBI Taxonomy" id="455344"/>
    <lineage>
        <taxon>Bacteria</taxon>
        <taxon>Bacillati</taxon>
        <taxon>Actinomycetota</taxon>
        <taxon>Actinomycetes</taxon>
        <taxon>Pseudonocardiales</taxon>
        <taxon>Pseudonocardiaceae</taxon>
        <taxon>Saccharopolyspora</taxon>
    </lineage>
</organism>
<keyword evidence="3" id="KW-0732">Signal</keyword>
<dbReference type="Gene3D" id="3.40.190.10">
    <property type="entry name" value="Periplasmic binding protein-like II"/>
    <property type="match status" value="2"/>
</dbReference>
<keyword evidence="7" id="KW-0456">Lyase</keyword>
<dbReference type="Pfam" id="PF00497">
    <property type="entry name" value="SBP_bac_3"/>
    <property type="match status" value="1"/>
</dbReference>
<dbReference type="EMBL" id="JACHIV010000001">
    <property type="protein sequence ID" value="MBB5068100.1"/>
    <property type="molecule type" value="Genomic_DNA"/>
</dbReference>
<dbReference type="PANTHER" id="PTHR35936">
    <property type="entry name" value="MEMBRANE-BOUND LYTIC MUREIN TRANSGLYCOSYLASE F"/>
    <property type="match status" value="1"/>
</dbReference>
<evidence type="ECO:0000259" key="6">
    <source>
        <dbReference type="SMART" id="SM00062"/>
    </source>
</evidence>
<dbReference type="InterPro" id="IPR001638">
    <property type="entry name" value="Solute-binding_3/MltF_N"/>
</dbReference>
<dbReference type="EC" id="4.2.1.91" evidence="7"/>
<evidence type="ECO:0000256" key="3">
    <source>
        <dbReference type="ARBA" id="ARBA00022729"/>
    </source>
</evidence>
<name>A0A840N7Z8_9PSEU</name>
<dbReference type="PANTHER" id="PTHR35936:SF19">
    <property type="entry name" value="AMINO-ACID-BINDING PROTEIN YXEM-RELATED"/>
    <property type="match status" value="1"/>
</dbReference>
<dbReference type="Proteomes" id="UP000580474">
    <property type="component" value="Unassembled WGS sequence"/>
</dbReference>
<evidence type="ECO:0000313" key="7">
    <source>
        <dbReference type="EMBL" id="MBB5068100.1"/>
    </source>
</evidence>
<accession>A0A840N7Z8</accession>
<comment type="similarity">
    <text evidence="2 4">Belongs to the bacterial solute-binding protein 3 family.</text>
</comment>
<dbReference type="PROSITE" id="PS01039">
    <property type="entry name" value="SBP_BACTERIAL_3"/>
    <property type="match status" value="1"/>
</dbReference>
<evidence type="ECO:0000256" key="2">
    <source>
        <dbReference type="ARBA" id="ARBA00010333"/>
    </source>
</evidence>
<comment type="subcellular location">
    <subcellularLocation>
        <location evidence="1">Cell envelope</location>
    </subcellularLocation>
</comment>
<comment type="caution">
    <text evidence="7">The sequence shown here is derived from an EMBL/GenBank/DDBJ whole genome shotgun (WGS) entry which is preliminary data.</text>
</comment>
<dbReference type="EC" id="4.2.1.51" evidence="7"/>
<sequence>MRVVAAVARSGAIGERPTGPILVDEWARDSDSLPREPQCCGIAWRARMGWRTAASSAALAALTALFGAGCADSNGPGANPESGGTARESSTGPAMRSTMDDIAERGELRVCSTGDYRPFTYRDANGAWSGIDIDMARDLAAELGVRATIVATTWESLSADFAQRCDIAAGGVSVTLKRAKEAFFSDAYVVDGKTPITRCENAARFRTLEQIDRPGVRAVVNPGGTNEKFARERLHRAEIVPHPDNNTIFDEIRSGRADLMITDGAETKWQARRHPELCAVHPDQPFTFSEKAYLLPRGDVVFQQFVNEWLHLRKHDGTYDRIARPWIG</sequence>
<dbReference type="InterPro" id="IPR037298">
    <property type="entry name" value="PheC_PBP2"/>
</dbReference>
<dbReference type="SUPFAM" id="SSF53850">
    <property type="entry name" value="Periplasmic binding protein-like II"/>
    <property type="match status" value="1"/>
</dbReference>
<dbReference type="SMART" id="SM00062">
    <property type="entry name" value="PBPb"/>
    <property type="match status" value="1"/>
</dbReference>
<dbReference type="GO" id="GO:0004664">
    <property type="term" value="F:prephenate dehydratase activity"/>
    <property type="evidence" value="ECO:0007669"/>
    <property type="project" value="UniProtKB-EC"/>
</dbReference>
<dbReference type="CDD" id="cd01069">
    <property type="entry name" value="PBP2_PheC"/>
    <property type="match status" value="1"/>
</dbReference>
<evidence type="ECO:0000256" key="5">
    <source>
        <dbReference type="SAM" id="MobiDB-lite"/>
    </source>
</evidence>
<proteinExistence type="inferred from homology"/>
<dbReference type="RefSeq" id="WP_425503529.1">
    <property type="nucleotide sequence ID" value="NZ_JACHIV010000001.1"/>
</dbReference>
<evidence type="ECO:0000256" key="1">
    <source>
        <dbReference type="ARBA" id="ARBA00004196"/>
    </source>
</evidence>
<dbReference type="AlphaFoldDB" id="A0A840N7Z8"/>
<evidence type="ECO:0000256" key="4">
    <source>
        <dbReference type="RuleBase" id="RU003744"/>
    </source>
</evidence>
<evidence type="ECO:0000313" key="8">
    <source>
        <dbReference type="Proteomes" id="UP000580474"/>
    </source>
</evidence>
<gene>
    <name evidence="7" type="ORF">BJ969_001188</name>
</gene>
<dbReference type="InterPro" id="IPR018313">
    <property type="entry name" value="SBP_3_CS"/>
</dbReference>